<keyword evidence="2" id="KW-1185">Reference proteome</keyword>
<dbReference type="Proteomes" id="UP000554235">
    <property type="component" value="Unassembled WGS sequence"/>
</dbReference>
<accession>A0A8H4KY76</accession>
<gene>
    <name evidence="1" type="ORF">FALBO_15133</name>
</gene>
<evidence type="ECO:0000313" key="1">
    <source>
        <dbReference type="EMBL" id="KAF4457794.1"/>
    </source>
</evidence>
<evidence type="ECO:0000313" key="2">
    <source>
        <dbReference type="Proteomes" id="UP000554235"/>
    </source>
</evidence>
<sequence>MPVKFTKGNDQRGSPFFTKLLPETRRLIFMELFGKFVRDGHPKARCQVGSIVFAGKANMRFHIHITNIRINGATCRLTFCSPANGRRYESGICVLYGTNTFIFGQGQHDFLLPFKATVGKHFDLIKKLDLYSTVGLHQPVLGPKLLSYALAQSEHDISVHARYIEDPRQSPQFPSYRFTRAFSFLEFNPGTFVHFYLPGQLRDYQPLTMMRSLTDLAFFTFTNTGVDFDWESPESDDEMYGFHVFPSRGDF</sequence>
<protein>
    <submittedName>
        <fullName evidence="1">Uncharacterized protein</fullName>
    </submittedName>
</protein>
<name>A0A8H4KY76_9HYPO</name>
<dbReference type="AlphaFoldDB" id="A0A8H4KY76"/>
<dbReference type="EMBL" id="JAADYS010002573">
    <property type="protein sequence ID" value="KAF4457794.1"/>
    <property type="molecule type" value="Genomic_DNA"/>
</dbReference>
<reference evidence="1 2" key="1">
    <citation type="submission" date="2020-01" db="EMBL/GenBank/DDBJ databases">
        <title>Identification and distribution of gene clusters putatively required for synthesis of sphingolipid metabolism inhibitors in phylogenetically diverse species of the filamentous fungus Fusarium.</title>
        <authorList>
            <person name="Kim H.-S."/>
            <person name="Busman M."/>
            <person name="Brown D.W."/>
            <person name="Divon H."/>
            <person name="Uhlig S."/>
            <person name="Proctor R.H."/>
        </authorList>
    </citation>
    <scope>NUCLEOTIDE SEQUENCE [LARGE SCALE GENOMIC DNA]</scope>
    <source>
        <strain evidence="1 2">NRRL 20459</strain>
    </source>
</reference>
<dbReference type="OrthoDB" id="4757095at2759"/>
<comment type="caution">
    <text evidence="1">The sequence shown here is derived from an EMBL/GenBank/DDBJ whole genome shotgun (WGS) entry which is preliminary data.</text>
</comment>
<proteinExistence type="predicted"/>
<organism evidence="1 2">
    <name type="scientific">Fusarium albosuccineum</name>
    <dbReference type="NCBI Taxonomy" id="1237068"/>
    <lineage>
        <taxon>Eukaryota</taxon>
        <taxon>Fungi</taxon>
        <taxon>Dikarya</taxon>
        <taxon>Ascomycota</taxon>
        <taxon>Pezizomycotina</taxon>
        <taxon>Sordariomycetes</taxon>
        <taxon>Hypocreomycetidae</taxon>
        <taxon>Hypocreales</taxon>
        <taxon>Nectriaceae</taxon>
        <taxon>Fusarium</taxon>
        <taxon>Fusarium decemcellulare species complex</taxon>
    </lineage>
</organism>